<dbReference type="SUPFAM" id="SSF57959">
    <property type="entry name" value="Leucine zipper domain"/>
    <property type="match status" value="1"/>
</dbReference>
<protein>
    <submittedName>
        <fullName evidence="5">MEAB protein</fullName>
    </submittedName>
</protein>
<comment type="subcellular location">
    <subcellularLocation>
        <location evidence="1">Nucleus</location>
    </subcellularLocation>
</comment>
<dbReference type="HOGENOM" id="CLU_035241_2_0_1"/>
<dbReference type="EMBL" id="JH921452">
    <property type="protein sequence ID" value="EKD13076.1"/>
    <property type="molecule type" value="Genomic_DNA"/>
</dbReference>
<organism evidence="5 6">
    <name type="scientific">Marssonina brunnea f. sp. multigermtubi (strain MB_m1)</name>
    <name type="common">Marssonina leaf spot fungus</name>
    <dbReference type="NCBI Taxonomy" id="1072389"/>
    <lineage>
        <taxon>Eukaryota</taxon>
        <taxon>Fungi</taxon>
        <taxon>Dikarya</taxon>
        <taxon>Ascomycota</taxon>
        <taxon>Pezizomycotina</taxon>
        <taxon>Leotiomycetes</taxon>
        <taxon>Helotiales</taxon>
        <taxon>Drepanopezizaceae</taxon>
        <taxon>Drepanopeziza</taxon>
    </lineage>
</organism>
<dbReference type="InterPro" id="IPR050936">
    <property type="entry name" value="AP-1-like"/>
</dbReference>
<dbReference type="InterPro" id="IPR004827">
    <property type="entry name" value="bZIP"/>
</dbReference>
<gene>
    <name evidence="5" type="ORF">MBM_08838</name>
</gene>
<feature type="compositionally biased region" description="Low complexity" evidence="3">
    <location>
        <begin position="181"/>
        <end position="197"/>
    </location>
</feature>
<evidence type="ECO:0000256" key="2">
    <source>
        <dbReference type="ARBA" id="ARBA00023242"/>
    </source>
</evidence>
<accession>K1WJQ1</accession>
<dbReference type="eggNOG" id="ENOG502S1NM">
    <property type="taxonomic scope" value="Eukaryota"/>
</dbReference>
<evidence type="ECO:0000313" key="6">
    <source>
        <dbReference type="Proteomes" id="UP000006753"/>
    </source>
</evidence>
<dbReference type="GO" id="GO:0000976">
    <property type="term" value="F:transcription cis-regulatory region binding"/>
    <property type="evidence" value="ECO:0007669"/>
    <property type="project" value="InterPro"/>
</dbReference>
<keyword evidence="6" id="KW-1185">Reference proteome</keyword>
<dbReference type="InterPro" id="IPR046347">
    <property type="entry name" value="bZIP_sf"/>
</dbReference>
<feature type="compositionally biased region" description="Polar residues" evidence="3">
    <location>
        <begin position="324"/>
        <end position="336"/>
    </location>
</feature>
<dbReference type="OMA" id="LDTDPFG"/>
<feature type="region of interest" description="Disordered" evidence="3">
    <location>
        <begin position="1"/>
        <end position="64"/>
    </location>
</feature>
<keyword evidence="2" id="KW-0539">Nucleus</keyword>
<reference evidence="5 6" key="1">
    <citation type="journal article" date="2012" name="BMC Genomics">
        <title>Sequencing the genome of Marssonina brunnea reveals fungus-poplar co-evolution.</title>
        <authorList>
            <person name="Zhu S."/>
            <person name="Cao Y.-Z."/>
            <person name="Jiang C."/>
            <person name="Tan B.-Y."/>
            <person name="Wang Z."/>
            <person name="Feng S."/>
            <person name="Zhang L."/>
            <person name="Su X.-H."/>
            <person name="Brejova B."/>
            <person name="Vinar T."/>
            <person name="Xu M."/>
            <person name="Wang M.-X."/>
            <person name="Zhang S.-G."/>
            <person name="Huang M.-R."/>
            <person name="Wu R."/>
            <person name="Zhou Y."/>
        </authorList>
    </citation>
    <scope>NUCLEOTIDE SEQUENCE [LARGE SCALE GENOMIC DNA]</scope>
    <source>
        <strain evidence="5 6">MB_m1</strain>
    </source>
</reference>
<dbReference type="Gene3D" id="1.20.5.170">
    <property type="match status" value="1"/>
</dbReference>
<feature type="region of interest" description="Disordered" evidence="3">
    <location>
        <begin position="149"/>
        <end position="369"/>
    </location>
</feature>
<dbReference type="AlphaFoldDB" id="K1WJQ1"/>
<dbReference type="CDD" id="cd14688">
    <property type="entry name" value="bZIP_YAP"/>
    <property type="match status" value="1"/>
</dbReference>
<dbReference type="GO" id="GO:0001228">
    <property type="term" value="F:DNA-binding transcription activator activity, RNA polymerase II-specific"/>
    <property type="evidence" value="ECO:0007669"/>
    <property type="project" value="TreeGrafter"/>
</dbReference>
<evidence type="ECO:0000313" key="5">
    <source>
        <dbReference type="EMBL" id="EKD13076.1"/>
    </source>
</evidence>
<dbReference type="InParanoid" id="K1WJQ1"/>
<feature type="compositionally biased region" description="Polar residues" evidence="3">
    <location>
        <begin position="302"/>
        <end position="316"/>
    </location>
</feature>
<feature type="domain" description="BZIP" evidence="4">
    <location>
        <begin position="53"/>
        <end position="67"/>
    </location>
</feature>
<evidence type="ECO:0000256" key="1">
    <source>
        <dbReference type="ARBA" id="ARBA00004123"/>
    </source>
</evidence>
<proteinExistence type="predicted"/>
<dbReference type="STRING" id="1072389.K1WJQ1"/>
<evidence type="ECO:0000259" key="4">
    <source>
        <dbReference type="PROSITE" id="PS00036"/>
    </source>
</evidence>
<evidence type="ECO:0000256" key="3">
    <source>
        <dbReference type="SAM" id="MobiDB-lite"/>
    </source>
</evidence>
<feature type="compositionally biased region" description="Polar residues" evidence="3">
    <location>
        <begin position="353"/>
        <end position="369"/>
    </location>
</feature>
<feature type="compositionally biased region" description="Acidic residues" evidence="3">
    <location>
        <begin position="275"/>
        <end position="289"/>
    </location>
</feature>
<dbReference type="PANTHER" id="PTHR40621:SF9">
    <property type="entry name" value="MEAB PROTEIN"/>
    <property type="match status" value="1"/>
</dbReference>
<dbReference type="Proteomes" id="UP000006753">
    <property type="component" value="Unassembled WGS sequence"/>
</dbReference>
<dbReference type="GO" id="GO:0090575">
    <property type="term" value="C:RNA polymerase II transcription regulator complex"/>
    <property type="evidence" value="ECO:0007669"/>
    <property type="project" value="TreeGrafter"/>
</dbReference>
<dbReference type="PROSITE" id="PS00036">
    <property type="entry name" value="BZIP_BASIC"/>
    <property type="match status" value="1"/>
</dbReference>
<dbReference type="Pfam" id="PF00170">
    <property type="entry name" value="bZIP_1"/>
    <property type="match status" value="1"/>
</dbReference>
<sequence>MSLDKKEPGDGSEESVGVNSPSPEPGNDAPQENAGQQKRKGGRKPIYATSEERKQRNRQAQAAFRERRTEYIKQLEETIRAHETNLHTLQIAHRGAADECLMLRYKNSLLERILLEKGINVQAELRAKTGSPHLGPTHMPNMAQAPTAQRAMMNRHHQARRSNSSIAPKLEPGATLQSPQSRPTPSSHASSPTPLSPGFLPPSVMTPPAPDSQIQYQQQQLHQQQQRLQAAKLQHSQGLPGPSGLGEHARGMGAPAASAGPGISETGTGGLAPEQEYDAQADMVDDQDPADSGPGPYPESIPATTQQYQQLGNPAQGQGIEQGENPQGYASMTQQPMEPYDPMLDMDPFGLSASMQFPTSFSFDTSSMR</sequence>
<feature type="compositionally biased region" description="Low complexity" evidence="3">
    <location>
        <begin position="213"/>
        <end position="234"/>
    </location>
</feature>
<name>K1WJQ1_MARBU</name>
<dbReference type="KEGG" id="mbe:MBM_08838"/>
<feature type="compositionally biased region" description="Low complexity" evidence="3">
    <location>
        <begin position="251"/>
        <end position="262"/>
    </location>
</feature>
<dbReference type="OrthoDB" id="2285533at2759"/>
<dbReference type="PANTHER" id="PTHR40621">
    <property type="entry name" value="TRANSCRIPTION FACTOR KAPC-RELATED"/>
    <property type="match status" value="1"/>
</dbReference>